<protein>
    <submittedName>
        <fullName evidence="2">30S ribosomal protein S8</fullName>
    </submittedName>
</protein>
<proteinExistence type="predicted"/>
<dbReference type="AlphaFoldDB" id="A0A9P8EWP2"/>
<evidence type="ECO:0000313" key="2">
    <source>
        <dbReference type="EMBL" id="KAG9701383.1"/>
    </source>
</evidence>
<keyword evidence="1" id="KW-0472">Membrane</keyword>
<accession>A0A9P8EWP2</accession>
<keyword evidence="1" id="KW-1133">Transmembrane helix</keyword>
<feature type="non-terminal residue" evidence="2">
    <location>
        <position position="494"/>
    </location>
</feature>
<name>A0A9P8EWP2_AURME</name>
<keyword evidence="2" id="KW-0687">Ribonucleoprotein</keyword>
<evidence type="ECO:0000256" key="1">
    <source>
        <dbReference type="SAM" id="Phobius"/>
    </source>
</evidence>
<reference evidence="2" key="1">
    <citation type="journal article" date="2021" name="J Fungi (Basel)">
        <title>Virulence traits and population genomics of the black yeast Aureobasidium melanogenum.</title>
        <authorList>
            <person name="Cernosa A."/>
            <person name="Sun X."/>
            <person name="Gostincar C."/>
            <person name="Fang C."/>
            <person name="Gunde-Cimerman N."/>
            <person name="Song Z."/>
        </authorList>
    </citation>
    <scope>NUCLEOTIDE SEQUENCE</scope>
    <source>
        <strain evidence="2">EXF-9911</strain>
    </source>
</reference>
<reference evidence="2" key="2">
    <citation type="submission" date="2021-08" db="EMBL/GenBank/DDBJ databases">
        <authorList>
            <person name="Gostincar C."/>
            <person name="Sun X."/>
            <person name="Song Z."/>
            <person name="Gunde-Cimerman N."/>
        </authorList>
    </citation>
    <scope>NUCLEOTIDE SEQUENCE</scope>
    <source>
        <strain evidence="2">EXF-9911</strain>
    </source>
</reference>
<comment type="caution">
    <text evidence="2">The sequence shown here is derived from an EMBL/GenBank/DDBJ whole genome shotgun (WGS) entry which is preliminary data.</text>
</comment>
<dbReference type="Proteomes" id="UP000779574">
    <property type="component" value="Unassembled WGS sequence"/>
</dbReference>
<evidence type="ECO:0000313" key="3">
    <source>
        <dbReference type="Proteomes" id="UP000779574"/>
    </source>
</evidence>
<organism evidence="2 3">
    <name type="scientific">Aureobasidium melanogenum</name>
    <name type="common">Aureobasidium pullulans var. melanogenum</name>
    <dbReference type="NCBI Taxonomy" id="46634"/>
    <lineage>
        <taxon>Eukaryota</taxon>
        <taxon>Fungi</taxon>
        <taxon>Dikarya</taxon>
        <taxon>Ascomycota</taxon>
        <taxon>Pezizomycotina</taxon>
        <taxon>Dothideomycetes</taxon>
        <taxon>Dothideomycetidae</taxon>
        <taxon>Dothideales</taxon>
        <taxon>Saccotheciaceae</taxon>
        <taxon>Aureobasidium</taxon>
    </lineage>
</organism>
<dbReference type="EMBL" id="JAHFXF010000001">
    <property type="protein sequence ID" value="KAG9701383.1"/>
    <property type="molecule type" value="Genomic_DNA"/>
</dbReference>
<dbReference type="GO" id="GO:0005840">
    <property type="term" value="C:ribosome"/>
    <property type="evidence" value="ECO:0007669"/>
    <property type="project" value="UniProtKB-KW"/>
</dbReference>
<feature type="transmembrane region" description="Helical" evidence="1">
    <location>
        <begin position="137"/>
        <end position="157"/>
    </location>
</feature>
<gene>
    <name evidence="2" type="ORF">KCU76_g57</name>
</gene>
<sequence>MAITGVPFSYATFKDNLDKEGLQPAQKVMMAMRLNLLESFLDPSCIEAPKKTHSKKSDILSTYPGTLTIVDLSDPFLDSGTTCTLFDILLSAFLSSRPVSGLLVCLDEAHKFMKSTPAAETFTENLLTVIREQRHNAWIILLVLLILLLLSRLLVIRMAAVLGTESNTEQLHYLRESSIWMLVRVCCLPLMLFWRPEADWALMEDRVFLLSGSDVLVKATEGVRSTYHLARMRMARLKGPKVSSWFSLQRSDDMMDFFQVTSMVAPSRHRSQCQTIFLHDSSSSLPNAAKNLTTNLSLNTLSSLHDSLSFPLTISPNSLLLSQMRFVGFDNNFILRSTGSPSQYFIPSHSLLDARFCCVTASTSSRIDFVGVASSAWVGGSSFAGGVGPPRVTVLRKPCFWSSRERERCMRDRGIEVTPRRAREAFCMCEQTWARLTSDMMGVPRAQIEPRKRPITVQHVSHHINDHVCNTVSARLSCRHFYRHPIGVEQSRRL</sequence>
<keyword evidence="2" id="KW-0689">Ribosomal protein</keyword>
<keyword evidence="1" id="KW-0812">Transmembrane</keyword>